<dbReference type="SUPFAM" id="SSF53901">
    <property type="entry name" value="Thiolase-like"/>
    <property type="match status" value="1"/>
</dbReference>
<keyword evidence="1" id="KW-0808">Transferase</keyword>
<dbReference type="AlphaFoldDB" id="A0A3E0WK88"/>
<sequence>MIRLKDNKHGFAIDHIATCDFDRLVSVDNASILAASGHANRKRLTNFIEREMGIVHRYHCPAEKDALDLARDALCKLLELAPELREEADFVIYAGISNPLPVSTHSALLAHEFEFSGKPSCWDIKSGCSSGVLALIQAAQYMSMGARRGVLIASETLSKFNNPNALQMTAAVGDGAVALDLRASSQWLIKSIVHGTDPRFAKGMQVPGKYPYPSSTLEPDQYHFHFEEKAQGLQTLAGYWQSSLRDLLELAELDGADIAYYIAHQIDGRKNRAFAHACGIPDHAIASNFRRYGNMGCPTVFINQYAWQQAPSFSPAAGEHWIWHAVGGGFSWAGLCMQYTG</sequence>
<dbReference type="Gene3D" id="3.40.47.10">
    <property type="match status" value="1"/>
</dbReference>
<evidence type="ECO:0000256" key="1">
    <source>
        <dbReference type="ARBA" id="ARBA00022679"/>
    </source>
</evidence>
<evidence type="ECO:0008006" key="7">
    <source>
        <dbReference type="Google" id="ProtNLM"/>
    </source>
</evidence>
<gene>
    <name evidence="5" type="ORF">CAL65_19530</name>
</gene>
<dbReference type="PANTHER" id="PTHR34069">
    <property type="entry name" value="3-OXOACYL-[ACYL-CARRIER-PROTEIN] SYNTHASE 3"/>
    <property type="match status" value="1"/>
</dbReference>
<dbReference type="EMBL" id="NFZW01000028">
    <property type="protein sequence ID" value="RFA32551.1"/>
    <property type="molecule type" value="Genomic_DNA"/>
</dbReference>
<evidence type="ECO:0000259" key="3">
    <source>
        <dbReference type="Pfam" id="PF08541"/>
    </source>
</evidence>
<dbReference type="GO" id="GO:0044550">
    <property type="term" value="P:secondary metabolite biosynthetic process"/>
    <property type="evidence" value="ECO:0007669"/>
    <property type="project" value="TreeGrafter"/>
</dbReference>
<dbReference type="PANTHER" id="PTHR34069:SF2">
    <property type="entry name" value="BETA-KETOACYL-[ACYL-CARRIER-PROTEIN] SYNTHASE III"/>
    <property type="match status" value="1"/>
</dbReference>
<keyword evidence="2" id="KW-0012">Acyltransferase</keyword>
<feature type="domain" description="Beta-ketoacyl-[acyl-carrier-protein] synthase III N-terminal" evidence="4">
    <location>
        <begin position="123"/>
        <end position="194"/>
    </location>
</feature>
<dbReference type="InterPro" id="IPR013747">
    <property type="entry name" value="ACP_syn_III_C"/>
</dbReference>
<accession>A0A3E0WK88</accession>
<dbReference type="GO" id="GO:0004315">
    <property type="term" value="F:3-oxoacyl-[acyl-carrier-protein] synthase activity"/>
    <property type="evidence" value="ECO:0007669"/>
    <property type="project" value="InterPro"/>
</dbReference>
<evidence type="ECO:0000313" key="5">
    <source>
        <dbReference type="EMBL" id="RFA32551.1"/>
    </source>
</evidence>
<protein>
    <recommendedName>
        <fullName evidence="7">3-oxoacyl-ACP synthase</fullName>
    </recommendedName>
</protein>
<evidence type="ECO:0000256" key="2">
    <source>
        <dbReference type="ARBA" id="ARBA00023315"/>
    </source>
</evidence>
<name>A0A3E0WK88_9GAMM</name>
<dbReference type="GO" id="GO:0006633">
    <property type="term" value="P:fatty acid biosynthetic process"/>
    <property type="evidence" value="ECO:0007669"/>
    <property type="project" value="InterPro"/>
</dbReference>
<proteinExistence type="predicted"/>
<keyword evidence="6" id="KW-1185">Reference proteome</keyword>
<dbReference type="OrthoDB" id="9815506at2"/>
<dbReference type="InterPro" id="IPR013751">
    <property type="entry name" value="ACP_syn_III_N"/>
</dbReference>
<reference evidence="6" key="1">
    <citation type="submission" date="2017-05" db="EMBL/GenBank/DDBJ databases">
        <authorList>
            <person name="Sharma S."/>
            <person name="Sidhu C."/>
            <person name="Pinnaka A.K."/>
        </authorList>
    </citation>
    <scope>NUCLEOTIDE SEQUENCE [LARGE SCALE GENOMIC DNA]</scope>
    <source>
        <strain evidence="6">AK93</strain>
    </source>
</reference>
<feature type="domain" description="Beta-ketoacyl-[acyl-carrier-protein] synthase III C-terminal" evidence="3">
    <location>
        <begin position="248"/>
        <end position="338"/>
    </location>
</feature>
<organism evidence="5 6">
    <name type="scientific">Alkalilimnicola ehrlichii</name>
    <dbReference type="NCBI Taxonomy" id="351052"/>
    <lineage>
        <taxon>Bacteria</taxon>
        <taxon>Pseudomonadati</taxon>
        <taxon>Pseudomonadota</taxon>
        <taxon>Gammaproteobacteria</taxon>
        <taxon>Chromatiales</taxon>
        <taxon>Ectothiorhodospiraceae</taxon>
        <taxon>Alkalilimnicola</taxon>
    </lineage>
</organism>
<comment type="caution">
    <text evidence="5">The sequence shown here is derived from an EMBL/GenBank/DDBJ whole genome shotgun (WGS) entry which is preliminary data.</text>
</comment>
<evidence type="ECO:0000313" key="6">
    <source>
        <dbReference type="Proteomes" id="UP000256763"/>
    </source>
</evidence>
<dbReference type="Pfam" id="PF08545">
    <property type="entry name" value="ACP_syn_III"/>
    <property type="match status" value="1"/>
</dbReference>
<evidence type="ECO:0000259" key="4">
    <source>
        <dbReference type="Pfam" id="PF08545"/>
    </source>
</evidence>
<dbReference type="Proteomes" id="UP000256763">
    <property type="component" value="Unassembled WGS sequence"/>
</dbReference>
<dbReference type="InterPro" id="IPR016039">
    <property type="entry name" value="Thiolase-like"/>
</dbReference>
<dbReference type="Pfam" id="PF08541">
    <property type="entry name" value="ACP_syn_III_C"/>
    <property type="match status" value="1"/>
</dbReference>